<dbReference type="NCBIfam" id="TIGR01950">
    <property type="entry name" value="SoxR"/>
    <property type="match status" value="1"/>
</dbReference>
<dbReference type="EMBL" id="JABEOU010000033">
    <property type="protein sequence ID" value="NNG57786.1"/>
    <property type="molecule type" value="Genomic_DNA"/>
</dbReference>
<dbReference type="InterPro" id="IPR047057">
    <property type="entry name" value="MerR_fam"/>
</dbReference>
<sequence length="153" mass="17151">MEQAVDGERQTELSVGEVARRAGVPVSTLHFYEAQGLIESRRTKGNQRRYVRSVLRLIAIIRVAQRAGVPLARIRARLDRLPRDRPVTTADWSMLSADWRAELDERIKLLSRLRDQMDSCIGCGCLSISECPLRNPEDIAGNYGAGARAFDLS</sequence>
<keyword evidence="2" id="KW-0479">Metal-binding</keyword>
<evidence type="ECO:0000256" key="5">
    <source>
        <dbReference type="ARBA" id="ARBA00023015"/>
    </source>
</evidence>
<keyword evidence="1" id="KW-0001">2Fe-2S</keyword>
<keyword evidence="4" id="KW-0411">Iron-sulfur</keyword>
<dbReference type="InterPro" id="IPR009061">
    <property type="entry name" value="DNA-bd_dom_put_sf"/>
</dbReference>
<dbReference type="GO" id="GO:0046872">
    <property type="term" value="F:metal ion binding"/>
    <property type="evidence" value="ECO:0007669"/>
    <property type="project" value="UniProtKB-KW"/>
</dbReference>
<evidence type="ECO:0000259" key="8">
    <source>
        <dbReference type="PROSITE" id="PS50937"/>
    </source>
</evidence>
<dbReference type="GO" id="GO:0006979">
    <property type="term" value="P:response to oxidative stress"/>
    <property type="evidence" value="ECO:0007669"/>
    <property type="project" value="InterPro"/>
</dbReference>
<evidence type="ECO:0000256" key="4">
    <source>
        <dbReference type="ARBA" id="ARBA00023014"/>
    </source>
</evidence>
<evidence type="ECO:0000256" key="1">
    <source>
        <dbReference type="ARBA" id="ARBA00022714"/>
    </source>
</evidence>
<dbReference type="SUPFAM" id="SSF46955">
    <property type="entry name" value="Putative DNA-binding domain"/>
    <property type="match status" value="1"/>
</dbReference>
<dbReference type="CDD" id="cd01110">
    <property type="entry name" value="HTH_SoxR"/>
    <property type="match status" value="1"/>
</dbReference>
<dbReference type="RefSeq" id="WP_037567951.1">
    <property type="nucleotide sequence ID" value="NZ_AP023323.1"/>
</dbReference>
<dbReference type="InterPro" id="IPR015358">
    <property type="entry name" value="Tscrpt_reg_MerR_DNA-bd"/>
</dbReference>
<evidence type="ECO:0000256" key="3">
    <source>
        <dbReference type="ARBA" id="ARBA00023004"/>
    </source>
</evidence>
<dbReference type="AlphaFoldDB" id="A0A7Y2PCG9"/>
<dbReference type="GO" id="GO:0051537">
    <property type="term" value="F:2 iron, 2 sulfur cluster binding"/>
    <property type="evidence" value="ECO:0007669"/>
    <property type="project" value="UniProtKB-KW"/>
</dbReference>
<dbReference type="InterPro" id="IPR010211">
    <property type="entry name" value="Redox-sen_tscrpt-act_SoxR"/>
</dbReference>
<dbReference type="Gene3D" id="1.10.1660.10">
    <property type="match status" value="1"/>
</dbReference>
<organism evidence="9 10">
    <name type="scientific">Sphingomonas paucimobilis</name>
    <name type="common">Pseudomonas paucimobilis</name>
    <dbReference type="NCBI Taxonomy" id="13689"/>
    <lineage>
        <taxon>Bacteria</taxon>
        <taxon>Pseudomonadati</taxon>
        <taxon>Pseudomonadota</taxon>
        <taxon>Alphaproteobacteria</taxon>
        <taxon>Sphingomonadales</taxon>
        <taxon>Sphingomonadaceae</taxon>
        <taxon>Sphingomonas</taxon>
    </lineage>
</organism>
<dbReference type="PRINTS" id="PR00040">
    <property type="entry name" value="HTHMERR"/>
</dbReference>
<keyword evidence="3" id="KW-0408">Iron</keyword>
<keyword evidence="6" id="KW-0238">DNA-binding</keyword>
<evidence type="ECO:0000256" key="2">
    <source>
        <dbReference type="ARBA" id="ARBA00022723"/>
    </source>
</evidence>
<dbReference type="SMART" id="SM00422">
    <property type="entry name" value="HTH_MERR"/>
    <property type="match status" value="1"/>
</dbReference>
<dbReference type="GO" id="GO:0003700">
    <property type="term" value="F:DNA-binding transcription factor activity"/>
    <property type="evidence" value="ECO:0007669"/>
    <property type="project" value="InterPro"/>
</dbReference>
<comment type="caution">
    <text evidence="9">The sequence shown here is derived from an EMBL/GenBank/DDBJ whole genome shotgun (WGS) entry which is preliminary data.</text>
</comment>
<name>A0A7Y2PCG9_SPHPI</name>
<evidence type="ECO:0000256" key="6">
    <source>
        <dbReference type="ARBA" id="ARBA00023125"/>
    </source>
</evidence>
<evidence type="ECO:0000313" key="9">
    <source>
        <dbReference type="EMBL" id="NNG57786.1"/>
    </source>
</evidence>
<feature type="domain" description="HTH merR-type" evidence="8">
    <location>
        <begin position="12"/>
        <end position="80"/>
    </location>
</feature>
<dbReference type="InterPro" id="IPR000551">
    <property type="entry name" value="MerR-type_HTH_dom"/>
</dbReference>
<dbReference type="Pfam" id="PF00376">
    <property type="entry name" value="MerR"/>
    <property type="match status" value="1"/>
</dbReference>
<reference evidence="9 10" key="1">
    <citation type="submission" date="2020-05" db="EMBL/GenBank/DDBJ databases">
        <title>Draft Genome Sequences of Sphingomonas sp. Isolated from the International Space Station.</title>
        <authorList>
            <person name="Bijlani S."/>
            <person name="Singh N.K."/>
            <person name="Mason C.E."/>
            <person name="Wang C.C."/>
            <person name="Venkateswaran K."/>
        </authorList>
    </citation>
    <scope>NUCLEOTIDE SEQUENCE [LARGE SCALE GENOMIC DNA]</scope>
    <source>
        <strain evidence="9 10">FKI-L5-BR-P1</strain>
    </source>
</reference>
<dbReference type="GO" id="GO:0003677">
    <property type="term" value="F:DNA binding"/>
    <property type="evidence" value="ECO:0007669"/>
    <property type="project" value="UniProtKB-KW"/>
</dbReference>
<keyword evidence="7" id="KW-0804">Transcription</keyword>
<accession>A0A7Y2PCG9</accession>
<evidence type="ECO:0000313" key="10">
    <source>
        <dbReference type="Proteomes" id="UP000550136"/>
    </source>
</evidence>
<dbReference type="Proteomes" id="UP000550136">
    <property type="component" value="Unassembled WGS sequence"/>
</dbReference>
<dbReference type="Pfam" id="PF09278">
    <property type="entry name" value="MerR-DNA-bind"/>
    <property type="match status" value="1"/>
</dbReference>
<dbReference type="PANTHER" id="PTHR30204">
    <property type="entry name" value="REDOX-CYCLING DRUG-SENSING TRANSCRIPTIONAL ACTIVATOR SOXR"/>
    <property type="match status" value="1"/>
</dbReference>
<dbReference type="PANTHER" id="PTHR30204:SF0">
    <property type="entry name" value="REDOX-SENSITIVE TRANSCRIPTIONAL ACTIVATOR SOXR"/>
    <property type="match status" value="1"/>
</dbReference>
<keyword evidence="5" id="KW-0805">Transcription regulation</keyword>
<evidence type="ECO:0000256" key="7">
    <source>
        <dbReference type="ARBA" id="ARBA00023163"/>
    </source>
</evidence>
<gene>
    <name evidence="9" type="primary">soxR</name>
    <name evidence="9" type="ORF">HKX06_10410</name>
</gene>
<dbReference type="GeneID" id="78526047"/>
<proteinExistence type="predicted"/>
<protein>
    <submittedName>
        <fullName evidence="9">Redox-sensitive transcriptional activator SoxR</fullName>
    </submittedName>
</protein>
<dbReference type="PROSITE" id="PS50937">
    <property type="entry name" value="HTH_MERR_2"/>
    <property type="match status" value="1"/>
</dbReference>